<dbReference type="InterPro" id="IPR041698">
    <property type="entry name" value="Methyltransf_25"/>
</dbReference>
<dbReference type="KEGG" id="amur:ADH66_06495"/>
<evidence type="ECO:0000313" key="2">
    <source>
        <dbReference type="EMBL" id="ASB40342.1"/>
    </source>
</evidence>
<dbReference type="InterPro" id="IPR029063">
    <property type="entry name" value="SAM-dependent_MTases_sf"/>
</dbReference>
<dbReference type="GO" id="GO:0008168">
    <property type="term" value="F:methyltransferase activity"/>
    <property type="evidence" value="ECO:0007669"/>
    <property type="project" value="UniProtKB-KW"/>
</dbReference>
<dbReference type="EMBL" id="CP021422">
    <property type="protein sequence ID" value="ASB40342.1"/>
    <property type="molecule type" value="Genomic_DNA"/>
</dbReference>
<protein>
    <submittedName>
        <fullName evidence="2 3">SAM-dependent methyltransferase</fullName>
    </submittedName>
</protein>
<dbReference type="Proteomes" id="UP000196710">
    <property type="component" value="Chromosome"/>
</dbReference>
<dbReference type="Proteomes" id="UP000596035">
    <property type="component" value="Chromosome"/>
</dbReference>
<accession>A0A1Z2XPH5</accession>
<evidence type="ECO:0000259" key="1">
    <source>
        <dbReference type="Pfam" id="PF13649"/>
    </source>
</evidence>
<reference evidence="3 5" key="3">
    <citation type="submission" date="2020-11" db="EMBL/GenBank/DDBJ databases">
        <title>Closed and high quality bacterial genomes of the OMM12 community.</title>
        <authorList>
            <person name="Marbouty M."/>
            <person name="Lamy-Besnier Q."/>
            <person name="Debarbieux L."/>
            <person name="Koszul R."/>
        </authorList>
    </citation>
    <scope>NUCLEOTIDE SEQUENCE [LARGE SCALE GENOMIC DNA]</scope>
    <source>
        <strain evidence="3 5">KB18</strain>
    </source>
</reference>
<evidence type="ECO:0000313" key="4">
    <source>
        <dbReference type="Proteomes" id="UP000196710"/>
    </source>
</evidence>
<evidence type="ECO:0000313" key="5">
    <source>
        <dbReference type="Proteomes" id="UP000596035"/>
    </source>
</evidence>
<keyword evidence="3" id="KW-0489">Methyltransferase</keyword>
<dbReference type="InterPro" id="IPR050508">
    <property type="entry name" value="Methyltransf_Superfamily"/>
</dbReference>
<dbReference type="RefSeq" id="WP_066534170.1">
    <property type="nucleotide sequence ID" value="NZ_CP021422.1"/>
</dbReference>
<dbReference type="SUPFAM" id="SSF53335">
    <property type="entry name" value="S-adenosyl-L-methionine-dependent methyltransferases"/>
    <property type="match status" value="1"/>
</dbReference>
<dbReference type="GO" id="GO:0032259">
    <property type="term" value="P:methylation"/>
    <property type="evidence" value="ECO:0007669"/>
    <property type="project" value="UniProtKB-KW"/>
</dbReference>
<gene>
    <name evidence="2" type="ORF">ADH66_06495</name>
    <name evidence="3" type="ORF">I5Q82_16595</name>
</gene>
<dbReference type="EMBL" id="CP065321">
    <property type="protein sequence ID" value="QQR29633.1"/>
    <property type="molecule type" value="Genomic_DNA"/>
</dbReference>
<keyword evidence="4" id="KW-1185">Reference proteome</keyword>
<evidence type="ECO:0000313" key="3">
    <source>
        <dbReference type="EMBL" id="QQR29633.1"/>
    </source>
</evidence>
<feature type="domain" description="Methyltransferase" evidence="1">
    <location>
        <begin position="40"/>
        <end position="135"/>
    </location>
</feature>
<keyword evidence="3" id="KW-0808">Transferase</keyword>
<dbReference type="Pfam" id="PF13649">
    <property type="entry name" value="Methyltransf_25"/>
    <property type="match status" value="1"/>
</dbReference>
<sequence>MGKLYDRAEIYDLIESEDRCKVFKTHWEHILSGRDLRSLLDVSIGSGSATLPLAELGVRLSGSDLSENMLANCRKKAEARGFDIELKCCDFRNVADNFDGAFDCVASTGNSLPYVNNEDLLGTLEQMDSLVKPGGYLYFEIRNWDKILTDRKRFFPYAPFFDGDTRVNLTQIWDYNSDGTITFNIMYLFEKDQRYVQMEVFEEHYFPIKRDLFLGKLKAMGYSDIQLLPYPSHVDTKGTPVEDLPWYCVVAQKP</sequence>
<proteinExistence type="predicted"/>
<name>A0A1Z2XPH5_9FIRM</name>
<reference evidence="4" key="2">
    <citation type="submission" date="2017-05" db="EMBL/GenBank/DDBJ databases">
        <title>Improved OligoMM genomes.</title>
        <authorList>
            <person name="Garzetti D."/>
        </authorList>
    </citation>
    <scope>NUCLEOTIDE SEQUENCE [LARGE SCALE GENOMIC DNA]</scope>
    <source>
        <strain evidence="4">KB18</strain>
    </source>
</reference>
<reference evidence="2" key="1">
    <citation type="journal article" date="2017" name="Genome Announc.">
        <title>High-Quality Whole-Genome Sequences of the Oligo-Mouse-Microbiota Bacterial Community.</title>
        <authorList>
            <person name="Garzetti D."/>
            <person name="Brugiroux S."/>
            <person name="Bunk B."/>
            <person name="Pukall R."/>
            <person name="McCoy K.D."/>
            <person name="Macpherson A.J."/>
            <person name="Stecher B."/>
        </authorList>
    </citation>
    <scope>NUCLEOTIDE SEQUENCE</scope>
    <source>
        <strain evidence="2">KB18</strain>
    </source>
</reference>
<dbReference type="PANTHER" id="PTHR42912">
    <property type="entry name" value="METHYLTRANSFERASE"/>
    <property type="match status" value="1"/>
</dbReference>
<organism evidence="3 5">
    <name type="scientific">Acutalibacter muris</name>
    <dbReference type="NCBI Taxonomy" id="1796620"/>
    <lineage>
        <taxon>Bacteria</taxon>
        <taxon>Bacillati</taxon>
        <taxon>Bacillota</taxon>
        <taxon>Clostridia</taxon>
        <taxon>Eubacteriales</taxon>
        <taxon>Acutalibacteraceae</taxon>
        <taxon>Acutalibacter</taxon>
    </lineage>
</organism>
<dbReference type="CDD" id="cd02440">
    <property type="entry name" value="AdoMet_MTases"/>
    <property type="match status" value="1"/>
</dbReference>
<dbReference type="Gene3D" id="3.40.50.150">
    <property type="entry name" value="Vaccinia Virus protein VP39"/>
    <property type="match status" value="1"/>
</dbReference>
<dbReference type="AlphaFoldDB" id="A0A1Z2XPH5"/>